<organism evidence="1">
    <name type="scientific">viral metagenome</name>
    <dbReference type="NCBI Taxonomy" id="1070528"/>
    <lineage>
        <taxon>unclassified sequences</taxon>
        <taxon>metagenomes</taxon>
        <taxon>organismal metagenomes</taxon>
    </lineage>
</organism>
<gene>
    <name evidence="1" type="ORF">TM448A03394_0003</name>
</gene>
<dbReference type="EMBL" id="MT144411">
    <property type="protein sequence ID" value="QJA53305.1"/>
    <property type="molecule type" value="Genomic_DNA"/>
</dbReference>
<proteinExistence type="predicted"/>
<reference evidence="1" key="1">
    <citation type="submission" date="2020-03" db="EMBL/GenBank/DDBJ databases">
        <title>The deep terrestrial virosphere.</title>
        <authorList>
            <person name="Holmfeldt K."/>
            <person name="Nilsson E."/>
            <person name="Simone D."/>
            <person name="Lopez-Fernandez M."/>
            <person name="Wu X."/>
            <person name="de Brujin I."/>
            <person name="Lundin D."/>
            <person name="Andersson A."/>
            <person name="Bertilsson S."/>
            <person name="Dopson M."/>
        </authorList>
    </citation>
    <scope>NUCLEOTIDE SEQUENCE</scope>
    <source>
        <strain evidence="1">TM448A03394</strain>
    </source>
</reference>
<dbReference type="AlphaFoldDB" id="A0A6H2A1B4"/>
<name>A0A6H2A1B4_9ZZZZ</name>
<protein>
    <submittedName>
        <fullName evidence="1">Uncharacterized protein</fullName>
    </submittedName>
</protein>
<evidence type="ECO:0000313" key="1">
    <source>
        <dbReference type="EMBL" id="QJA53305.1"/>
    </source>
</evidence>
<sequence>MGNVGSKGIVRYEESFAIENVADAAADGVAWLLTKDTADTAFVRAVAAGKGLHLYGILGATDADRMEFLSDTLMFTGQEGHSSVEIMLQLSSIATVAFFFGFNDAVTGPNNIIPVKLDTVTFTQNAADGCIGILFDTNATNDELHCFWGNGAVKTTTAIADLRMKGMAPTAAKWLYMKVEMQDRGSGNGVRATFLAVDHNGKSVEKVFNTSVDRDLPLNFYLGVQNRAALTHNIFIKCPAWEQTISDM</sequence>
<accession>A0A6H2A1B4</accession>